<sequence length="364" mass="41761">MLDLCHLNSSQCFNNGTCTMDYLLNTTHCLCDPCHEGNFCETFTSRQQQYATPYYNLIIYITALCISTLNNSICLELFIRSKAIRRTNCGIYLIIYSILSILASIFLVADGYVTYDKSIFEGDPYSRNTLHCVVGVVSYNTANFLCIWFSASVQLERGIVLFSKKTSTITRKRSIIVSIIMLAMSIGCAIPIVFYDCAWNDVPHLKVLRVFFNAFHIAVPVLIYIVATVLSLIAFARRIRTYGMENRCYIVTFAKLVYSHLFIFIPPLAYAICYALYNLVASRSDPITGYYHCGISLAEYIIKIILRSLTGVPFVVTWLIFVYPSRVYMTEFYLNTWCGQWSAWIVVHLRQCFRRKKALEHLSQ</sequence>
<evidence type="ECO:0000256" key="6">
    <source>
        <dbReference type="SAM" id="Phobius"/>
    </source>
</evidence>
<dbReference type="SUPFAM" id="SSF57196">
    <property type="entry name" value="EGF/Laminin"/>
    <property type="match status" value="1"/>
</dbReference>
<keyword evidence="2 6" id="KW-0812">Transmembrane</keyword>
<feature type="disulfide bond" evidence="5">
    <location>
        <begin position="12"/>
        <end position="29"/>
    </location>
</feature>
<evidence type="ECO:0000313" key="9">
    <source>
        <dbReference type="EMBL" id="CAF1591281.1"/>
    </source>
</evidence>
<dbReference type="PROSITE" id="PS00022">
    <property type="entry name" value="EGF_1"/>
    <property type="match status" value="1"/>
</dbReference>
<accession>A0A816A2U6</accession>
<feature type="transmembrane region" description="Helical" evidence="6">
    <location>
        <begin position="300"/>
        <end position="323"/>
    </location>
</feature>
<keyword evidence="5" id="KW-1015">Disulfide bond</keyword>
<keyword evidence="5" id="KW-0245">EGF-like domain</keyword>
<dbReference type="PROSITE" id="PS50026">
    <property type="entry name" value="EGF_3"/>
    <property type="match status" value="1"/>
</dbReference>
<dbReference type="PROSITE" id="PS50262">
    <property type="entry name" value="G_PROTEIN_RECEP_F1_2"/>
    <property type="match status" value="1"/>
</dbReference>
<evidence type="ECO:0000256" key="5">
    <source>
        <dbReference type="PROSITE-ProRule" id="PRU00076"/>
    </source>
</evidence>
<dbReference type="InterPro" id="IPR017452">
    <property type="entry name" value="GPCR_Rhodpsn_7TM"/>
</dbReference>
<name>A0A816A2U6_9BILA</name>
<evidence type="ECO:0008006" key="11">
    <source>
        <dbReference type="Google" id="ProtNLM"/>
    </source>
</evidence>
<dbReference type="EMBL" id="CAJNOW010010965">
    <property type="protein sequence ID" value="CAF1591281.1"/>
    <property type="molecule type" value="Genomic_DNA"/>
</dbReference>
<dbReference type="Proteomes" id="UP000663834">
    <property type="component" value="Unassembled WGS sequence"/>
</dbReference>
<evidence type="ECO:0000256" key="2">
    <source>
        <dbReference type="ARBA" id="ARBA00022692"/>
    </source>
</evidence>
<gene>
    <name evidence="9" type="ORF">KQP761_LOCUS21228</name>
</gene>
<evidence type="ECO:0000259" key="7">
    <source>
        <dbReference type="PROSITE" id="PS50026"/>
    </source>
</evidence>
<organism evidence="9 10">
    <name type="scientific">Rotaria magnacalcarata</name>
    <dbReference type="NCBI Taxonomy" id="392030"/>
    <lineage>
        <taxon>Eukaryota</taxon>
        <taxon>Metazoa</taxon>
        <taxon>Spiralia</taxon>
        <taxon>Gnathifera</taxon>
        <taxon>Rotifera</taxon>
        <taxon>Eurotatoria</taxon>
        <taxon>Bdelloidea</taxon>
        <taxon>Philodinida</taxon>
        <taxon>Philodinidae</taxon>
        <taxon>Rotaria</taxon>
    </lineage>
</organism>
<feature type="transmembrane region" description="Helical" evidence="6">
    <location>
        <begin position="57"/>
        <end position="79"/>
    </location>
</feature>
<protein>
    <recommendedName>
        <fullName evidence="11">G-protein coupled receptors family 1 profile domain-containing protein</fullName>
    </recommendedName>
</protein>
<evidence type="ECO:0000256" key="4">
    <source>
        <dbReference type="ARBA" id="ARBA00023136"/>
    </source>
</evidence>
<evidence type="ECO:0000256" key="3">
    <source>
        <dbReference type="ARBA" id="ARBA00022989"/>
    </source>
</evidence>
<feature type="domain" description="G-protein coupled receptors family 1 profile" evidence="8">
    <location>
        <begin position="70"/>
        <end position="274"/>
    </location>
</feature>
<feature type="transmembrane region" description="Helical" evidence="6">
    <location>
        <begin position="214"/>
        <end position="235"/>
    </location>
</feature>
<keyword evidence="4 6" id="KW-0472">Membrane</keyword>
<comment type="subcellular location">
    <subcellularLocation>
        <location evidence="1">Membrane</location>
    </subcellularLocation>
</comment>
<comment type="caution">
    <text evidence="9">The sequence shown here is derived from an EMBL/GenBank/DDBJ whole genome shotgun (WGS) entry which is preliminary data.</text>
</comment>
<feature type="transmembrane region" description="Helical" evidence="6">
    <location>
        <begin position="133"/>
        <end position="153"/>
    </location>
</feature>
<dbReference type="InterPro" id="IPR000742">
    <property type="entry name" value="EGF"/>
</dbReference>
<evidence type="ECO:0000313" key="10">
    <source>
        <dbReference type="Proteomes" id="UP000663834"/>
    </source>
</evidence>
<dbReference type="AlphaFoldDB" id="A0A816A2U6"/>
<proteinExistence type="predicted"/>
<evidence type="ECO:0000256" key="1">
    <source>
        <dbReference type="ARBA" id="ARBA00004370"/>
    </source>
</evidence>
<feature type="transmembrane region" description="Helical" evidence="6">
    <location>
        <begin position="256"/>
        <end position="280"/>
    </location>
</feature>
<comment type="caution">
    <text evidence="5">Lacks conserved residue(s) required for the propagation of feature annotation.</text>
</comment>
<keyword evidence="3 6" id="KW-1133">Transmembrane helix</keyword>
<feature type="domain" description="EGF-like" evidence="7">
    <location>
        <begin position="1"/>
        <end position="41"/>
    </location>
</feature>
<dbReference type="GO" id="GO:0016020">
    <property type="term" value="C:membrane"/>
    <property type="evidence" value="ECO:0007669"/>
    <property type="project" value="UniProtKB-SubCell"/>
</dbReference>
<feature type="transmembrane region" description="Helical" evidence="6">
    <location>
        <begin position="174"/>
        <end position="194"/>
    </location>
</feature>
<reference evidence="9" key="1">
    <citation type="submission" date="2021-02" db="EMBL/GenBank/DDBJ databases">
        <authorList>
            <person name="Nowell W R."/>
        </authorList>
    </citation>
    <scope>NUCLEOTIDE SEQUENCE</scope>
</reference>
<feature type="transmembrane region" description="Helical" evidence="6">
    <location>
        <begin position="91"/>
        <end position="113"/>
    </location>
</feature>
<evidence type="ECO:0000259" key="8">
    <source>
        <dbReference type="PROSITE" id="PS50262"/>
    </source>
</evidence>
<feature type="disulfide bond" evidence="5">
    <location>
        <begin position="31"/>
        <end position="40"/>
    </location>
</feature>
<dbReference type="OrthoDB" id="9985706at2759"/>